<accession>A0A368PF69</accession>
<dbReference type="OrthoDB" id="626690at2759"/>
<evidence type="ECO:0000313" key="1">
    <source>
        <dbReference type="EMBL" id="RCU61576.1"/>
    </source>
</evidence>
<evidence type="ECO:0008006" key="2">
    <source>
        <dbReference type="Google" id="ProtNLM"/>
    </source>
</evidence>
<reference evidence="1" key="2">
    <citation type="submission" date="2015-07" db="EMBL/GenBank/DDBJ databases">
        <authorList>
            <person name="Noorani M."/>
        </authorList>
    </citation>
    <scope>NUCLEOTIDE SEQUENCE</scope>
    <source>
        <strain evidence="1">Yugu1</strain>
    </source>
</reference>
<reference evidence="1" key="1">
    <citation type="journal article" date="2012" name="Nat. Biotechnol.">
        <title>Reference genome sequence of the model plant Setaria.</title>
        <authorList>
            <person name="Bennetzen J.L."/>
            <person name="Schmutz J."/>
            <person name="Wang H."/>
            <person name="Percifield R."/>
            <person name="Hawkins J."/>
            <person name="Pontaroli A.C."/>
            <person name="Estep M."/>
            <person name="Feng L."/>
            <person name="Vaughn J.N."/>
            <person name="Grimwood J."/>
            <person name="Jenkins J."/>
            <person name="Barry K."/>
            <person name="Lindquist E."/>
            <person name="Hellsten U."/>
            <person name="Deshpande S."/>
            <person name="Wang X."/>
            <person name="Wu X."/>
            <person name="Mitros T."/>
            <person name="Triplett J."/>
            <person name="Yang X."/>
            <person name="Ye C.Y."/>
            <person name="Mauro-Herrera M."/>
            <person name="Wang L."/>
            <person name="Li P."/>
            <person name="Sharma M."/>
            <person name="Sharma R."/>
            <person name="Ronald P.C."/>
            <person name="Panaud O."/>
            <person name="Kellogg E.A."/>
            <person name="Brutnell T.P."/>
            <person name="Doust A.N."/>
            <person name="Tuskan G.A."/>
            <person name="Rokhsar D."/>
            <person name="Devos K.M."/>
        </authorList>
    </citation>
    <scope>NUCLEOTIDE SEQUENCE [LARGE SCALE GENOMIC DNA]</scope>
    <source>
        <strain evidence="1">Yugu1</strain>
    </source>
</reference>
<dbReference type="EMBL" id="KQ475385">
    <property type="protein sequence ID" value="RCU61576.1"/>
    <property type="molecule type" value="Genomic_DNA"/>
</dbReference>
<organism evidence="1">
    <name type="scientific">Setaria italica</name>
    <name type="common">Foxtail millet</name>
    <name type="synonym">Panicum italicum</name>
    <dbReference type="NCBI Taxonomy" id="4555"/>
    <lineage>
        <taxon>Eukaryota</taxon>
        <taxon>Viridiplantae</taxon>
        <taxon>Streptophyta</taxon>
        <taxon>Embryophyta</taxon>
        <taxon>Tracheophyta</taxon>
        <taxon>Spermatophyta</taxon>
        <taxon>Magnoliopsida</taxon>
        <taxon>Liliopsida</taxon>
        <taxon>Poales</taxon>
        <taxon>Poaceae</taxon>
        <taxon>PACMAD clade</taxon>
        <taxon>Panicoideae</taxon>
        <taxon>Panicodae</taxon>
        <taxon>Paniceae</taxon>
        <taxon>Cenchrinae</taxon>
        <taxon>Setaria</taxon>
    </lineage>
</organism>
<sequence length="40" mass="4498">MLRIGTNDSNSSTPANQSTFCTNFTNGSSIFIYRYSFLKL</sequence>
<name>A0A368PF69_SETIT</name>
<dbReference type="InParanoid" id="A0A368PF69"/>
<gene>
    <name evidence="1" type="ORF">SETIT_J014500v2</name>
</gene>
<dbReference type="AlphaFoldDB" id="A0A368PF69"/>
<protein>
    <recommendedName>
        <fullName evidence="2">Ribosomal protein L36</fullName>
    </recommendedName>
</protein>
<proteinExistence type="predicted"/>